<evidence type="ECO:0000256" key="3">
    <source>
        <dbReference type="ARBA" id="ARBA00008088"/>
    </source>
</evidence>
<dbReference type="CDD" id="cd01398">
    <property type="entry name" value="RPI_A"/>
    <property type="match status" value="1"/>
</dbReference>
<sequence length="246" mass="27529">MNSTNRHNSVDYKKDVARKQAAYAAVDEHLQNCQTIGIGSGRTMVHVIDRISELIRQRGWSVRCIPTSYQAKQLILERGLRLFELEHCDEELDWSADSADEIDAELNMIKGGGGCLLQEKIVDTAAGTLVIVCDESKYSSQFGQKWKGGIPLEVVPMAWSLVKRRVESQFGGKALLRESLGKLGPVVTDNGNFLLDWHFEQQHSWEEVDFQLHQMPGVIETGLFIQAASKIYVGKLDGSVSRLVLK</sequence>
<organism evidence="7 8">
    <name type="scientific">Macrostomum lignano</name>
    <dbReference type="NCBI Taxonomy" id="282301"/>
    <lineage>
        <taxon>Eukaryota</taxon>
        <taxon>Metazoa</taxon>
        <taxon>Spiralia</taxon>
        <taxon>Lophotrochozoa</taxon>
        <taxon>Platyhelminthes</taxon>
        <taxon>Rhabditophora</taxon>
        <taxon>Macrostomorpha</taxon>
        <taxon>Macrostomida</taxon>
        <taxon>Macrostomidae</taxon>
        <taxon>Macrostomum</taxon>
    </lineage>
</organism>
<dbReference type="GO" id="GO:0005737">
    <property type="term" value="C:cytoplasm"/>
    <property type="evidence" value="ECO:0007669"/>
    <property type="project" value="TreeGrafter"/>
</dbReference>
<name>A0A267G8U4_9PLAT</name>
<evidence type="ECO:0000256" key="6">
    <source>
        <dbReference type="ARBA" id="ARBA00029734"/>
    </source>
</evidence>
<evidence type="ECO:0000313" key="7">
    <source>
        <dbReference type="EMBL" id="PAA82431.1"/>
    </source>
</evidence>
<dbReference type="GO" id="GO:0004751">
    <property type="term" value="F:ribose-5-phosphate isomerase activity"/>
    <property type="evidence" value="ECO:0007669"/>
    <property type="project" value="UniProtKB-EC"/>
</dbReference>
<dbReference type="GO" id="GO:0009052">
    <property type="term" value="P:pentose-phosphate shunt, non-oxidative branch"/>
    <property type="evidence" value="ECO:0007669"/>
    <property type="project" value="InterPro"/>
</dbReference>
<keyword evidence="5" id="KW-0413">Isomerase</keyword>
<dbReference type="FunFam" id="3.30.70.260:FF:000018">
    <property type="entry name" value="Ribose-5-phosphate isomerase A"/>
    <property type="match status" value="1"/>
</dbReference>
<dbReference type="STRING" id="282301.A0A267G8U4"/>
<proteinExistence type="inferred from homology"/>
<dbReference type="EMBL" id="NIVC01000470">
    <property type="protein sequence ID" value="PAA82431.1"/>
    <property type="molecule type" value="Genomic_DNA"/>
</dbReference>
<gene>
    <name evidence="7" type="ORF">BOX15_Mlig006693g3</name>
</gene>
<comment type="similarity">
    <text evidence="3">Belongs to the ribose 5-phosphate isomerase family.</text>
</comment>
<reference evidence="7 8" key="1">
    <citation type="submission" date="2017-06" db="EMBL/GenBank/DDBJ databases">
        <title>A platform for efficient transgenesis in Macrostomum lignano, a flatworm model organism for stem cell research.</title>
        <authorList>
            <person name="Berezikov E."/>
        </authorList>
    </citation>
    <scope>NUCLEOTIDE SEQUENCE [LARGE SCALE GENOMIC DNA]</scope>
    <source>
        <strain evidence="7">DV1</strain>
        <tissue evidence="7">Whole organism</tissue>
    </source>
</reference>
<comment type="catalytic activity">
    <reaction evidence="1">
        <text>aldehydo-D-ribose 5-phosphate = D-ribulose 5-phosphate</text>
        <dbReference type="Rhea" id="RHEA:14657"/>
        <dbReference type="ChEBI" id="CHEBI:58121"/>
        <dbReference type="ChEBI" id="CHEBI:58273"/>
        <dbReference type="EC" id="5.3.1.6"/>
    </reaction>
</comment>
<dbReference type="OrthoDB" id="1555531at2759"/>
<evidence type="ECO:0000256" key="5">
    <source>
        <dbReference type="ARBA" id="ARBA00023235"/>
    </source>
</evidence>
<keyword evidence="8" id="KW-1185">Reference proteome</keyword>
<evidence type="ECO:0000256" key="4">
    <source>
        <dbReference type="ARBA" id="ARBA00011959"/>
    </source>
</evidence>
<dbReference type="NCBIfam" id="TIGR00021">
    <property type="entry name" value="rpiA"/>
    <property type="match status" value="1"/>
</dbReference>
<evidence type="ECO:0000256" key="1">
    <source>
        <dbReference type="ARBA" id="ARBA00001713"/>
    </source>
</evidence>
<dbReference type="EC" id="5.3.1.6" evidence="4"/>
<dbReference type="PANTHER" id="PTHR11934">
    <property type="entry name" value="RIBOSE-5-PHOSPHATE ISOMERASE"/>
    <property type="match status" value="1"/>
</dbReference>
<comment type="pathway">
    <text evidence="2">Carbohydrate degradation; pentose phosphate pathway; D-ribose 5-phosphate from D-ribulose 5-phosphate (non-oxidative stage): step 1/1.</text>
</comment>
<evidence type="ECO:0000256" key="2">
    <source>
        <dbReference type="ARBA" id="ARBA00004988"/>
    </source>
</evidence>
<dbReference type="GO" id="GO:0006014">
    <property type="term" value="P:D-ribose metabolic process"/>
    <property type="evidence" value="ECO:0007669"/>
    <property type="project" value="TreeGrafter"/>
</dbReference>
<dbReference type="InterPro" id="IPR004788">
    <property type="entry name" value="Ribose5P_isomerase_type_A"/>
</dbReference>
<comment type="caution">
    <text evidence="7">The sequence shown here is derived from an EMBL/GenBank/DDBJ whole genome shotgun (WGS) entry which is preliminary data.</text>
</comment>
<accession>A0A267G8U4</accession>
<dbReference type="SUPFAM" id="SSF100950">
    <property type="entry name" value="NagB/RpiA/CoA transferase-like"/>
    <property type="match status" value="1"/>
</dbReference>
<dbReference type="FunFam" id="3.40.50.1360:FF:000001">
    <property type="entry name" value="Ribose-5-phosphate isomerase A"/>
    <property type="match status" value="1"/>
</dbReference>
<dbReference type="NCBIfam" id="NF001924">
    <property type="entry name" value="PRK00702.1"/>
    <property type="match status" value="1"/>
</dbReference>
<protein>
    <recommendedName>
        <fullName evidence="4">ribose-5-phosphate isomerase</fullName>
        <ecNumber evidence="4">5.3.1.6</ecNumber>
    </recommendedName>
    <alternativeName>
        <fullName evidence="6">Phosphoriboisomerase</fullName>
    </alternativeName>
</protein>
<dbReference type="Proteomes" id="UP000215902">
    <property type="component" value="Unassembled WGS sequence"/>
</dbReference>
<dbReference type="SUPFAM" id="SSF75445">
    <property type="entry name" value="D-ribose-5-phosphate isomerase (RpiA), lid domain"/>
    <property type="match status" value="1"/>
</dbReference>
<dbReference type="InterPro" id="IPR037171">
    <property type="entry name" value="NagB/RpiA_transferase-like"/>
</dbReference>
<dbReference type="UniPathway" id="UPA00115">
    <property type="reaction ID" value="UER00412"/>
</dbReference>
<dbReference type="Pfam" id="PF06026">
    <property type="entry name" value="Rib_5-P_isom_A"/>
    <property type="match status" value="1"/>
</dbReference>
<evidence type="ECO:0000313" key="8">
    <source>
        <dbReference type="Proteomes" id="UP000215902"/>
    </source>
</evidence>
<dbReference type="Gene3D" id="3.40.50.1360">
    <property type="match status" value="1"/>
</dbReference>
<dbReference type="AlphaFoldDB" id="A0A267G8U4"/>
<dbReference type="Gene3D" id="3.30.70.260">
    <property type="match status" value="1"/>
</dbReference>
<dbReference type="PANTHER" id="PTHR11934:SF0">
    <property type="entry name" value="RIBOSE-5-PHOSPHATE ISOMERASE"/>
    <property type="match status" value="1"/>
</dbReference>